<dbReference type="SUPFAM" id="SSF88723">
    <property type="entry name" value="PIN domain-like"/>
    <property type="match status" value="1"/>
</dbReference>
<evidence type="ECO:0000313" key="1">
    <source>
        <dbReference type="EMBL" id="KGQ70872.1"/>
    </source>
</evidence>
<keyword evidence="2" id="KW-1185">Reference proteome</keyword>
<keyword evidence="1" id="KW-0238">DNA-binding</keyword>
<dbReference type="Proteomes" id="UP000030380">
    <property type="component" value="Unassembled WGS sequence"/>
</dbReference>
<dbReference type="RefSeq" id="WP_034613853.1">
    <property type="nucleotide sequence ID" value="NZ_JSUM01000005.1"/>
</dbReference>
<dbReference type="AlphaFoldDB" id="A0A0A3ASX9"/>
<dbReference type="GO" id="GO:0003677">
    <property type="term" value="F:DNA binding"/>
    <property type="evidence" value="ECO:0007669"/>
    <property type="project" value="UniProtKB-KW"/>
</dbReference>
<dbReference type="EMBL" id="JSUM01000005">
    <property type="protein sequence ID" value="KGQ70872.1"/>
    <property type="molecule type" value="Genomic_DNA"/>
</dbReference>
<dbReference type="OrthoDB" id="6945155at2"/>
<name>A0A0A3ASX9_9PAST</name>
<evidence type="ECO:0000313" key="2">
    <source>
        <dbReference type="Proteomes" id="UP000030380"/>
    </source>
</evidence>
<protein>
    <submittedName>
        <fullName evidence="1">DNA-binding protein</fullName>
    </submittedName>
</protein>
<comment type="caution">
    <text evidence="1">The sequence shown here is derived from an EMBL/GenBank/DDBJ whole genome shotgun (WGS) entry which is preliminary data.</text>
</comment>
<dbReference type="InterPro" id="IPR029060">
    <property type="entry name" value="PIN-like_dom_sf"/>
</dbReference>
<dbReference type="STRING" id="505317.OA57_03985"/>
<gene>
    <name evidence="1" type="ORF">OA57_03985</name>
</gene>
<accession>A0A0A3ASX9</accession>
<organism evidence="1 2">
    <name type="scientific">Chelonobacter oris</name>
    <dbReference type="NCBI Taxonomy" id="505317"/>
    <lineage>
        <taxon>Bacteria</taxon>
        <taxon>Pseudomonadati</taxon>
        <taxon>Pseudomonadota</taxon>
        <taxon>Gammaproteobacteria</taxon>
        <taxon>Pasteurellales</taxon>
        <taxon>Pasteurellaceae</taxon>
        <taxon>Chelonobacter</taxon>
    </lineage>
</organism>
<sequence length="183" mass="21306">MPQSKILVDTNAYLRLAKTIRPLLFVPFGDNVYCLYILPELNDELGTRKLQSKFPWVDDEEFAENRKHFPQIGKRQKKSIQQTFEYVWDHVQTELPGPSRVDAWYIAYALELGVPVVTDDQDMTELAKAFDAQVMPTLELLKIMLDCGHTDMKTINGLAEYWKYFSDMPANFKADYQRLFGDQ</sequence>
<proteinExistence type="predicted"/>
<reference evidence="1 2" key="1">
    <citation type="submission" date="2014-11" db="EMBL/GenBank/DDBJ databases">
        <title>Draft genome sequence of Chelonobacter oris 1662T, associated with respiratory disease in Hermann's Tortoises.</title>
        <authorList>
            <person name="Kudirkiene E."/>
            <person name="Hansen M.J."/>
            <person name="Bojesen A.M."/>
        </authorList>
    </citation>
    <scope>NUCLEOTIDE SEQUENCE [LARGE SCALE GENOMIC DNA]</scope>
    <source>
        <strain evidence="1 2">1662</strain>
    </source>
</reference>